<keyword evidence="8 9" id="KW-0413">Isomerase</keyword>
<dbReference type="UniPathway" id="UPA00031">
    <property type="reaction ID" value="UER00009"/>
</dbReference>
<dbReference type="PANTHER" id="PTHR43090">
    <property type="entry name" value="1-(5-PHOSPHORIBOSYL)-5-[(5-PHOSPHORIBOSYLAMINO)METHYLIDENEAMINO] IMIDAZOLE-4-CARBOXAMIDE ISOMERASE"/>
    <property type="match status" value="1"/>
</dbReference>
<evidence type="ECO:0000256" key="6">
    <source>
        <dbReference type="ARBA" id="ARBA00022605"/>
    </source>
</evidence>
<organism evidence="12">
    <name type="scientific">Thermomicrobium roseum</name>
    <dbReference type="NCBI Taxonomy" id="500"/>
    <lineage>
        <taxon>Bacteria</taxon>
        <taxon>Pseudomonadati</taxon>
        <taxon>Thermomicrobiota</taxon>
        <taxon>Thermomicrobia</taxon>
        <taxon>Thermomicrobiales</taxon>
        <taxon>Thermomicrobiaceae</taxon>
        <taxon>Thermomicrobium</taxon>
    </lineage>
</organism>
<proteinExistence type="inferred from homology"/>
<dbReference type="AlphaFoldDB" id="A0A7C1X571"/>
<dbReference type="InterPro" id="IPR013785">
    <property type="entry name" value="Aldolase_TIM"/>
</dbReference>
<protein>
    <recommendedName>
        <fullName evidence="9 11">1-(5-phosphoribosyl)-5-[(5-phosphoribosylamino)methylideneamino] imidazole-4-carboxamide isomerase</fullName>
        <ecNumber evidence="9 11">5.3.1.16</ecNumber>
    </recommendedName>
    <alternativeName>
        <fullName evidence="9">Phosphoribosylformimino-5-aminoimidazole carboxamide ribotide isomerase</fullName>
    </alternativeName>
</protein>
<evidence type="ECO:0000256" key="7">
    <source>
        <dbReference type="ARBA" id="ARBA00023102"/>
    </source>
</evidence>
<feature type="active site" description="Proton acceptor" evidence="9">
    <location>
        <position position="8"/>
    </location>
</feature>
<dbReference type="CDD" id="cd04732">
    <property type="entry name" value="HisA"/>
    <property type="match status" value="1"/>
</dbReference>
<evidence type="ECO:0000256" key="2">
    <source>
        <dbReference type="ARBA" id="ARBA00004496"/>
    </source>
</evidence>
<evidence type="ECO:0000256" key="1">
    <source>
        <dbReference type="ARBA" id="ARBA00000901"/>
    </source>
</evidence>
<feature type="active site" description="Proton donor" evidence="9">
    <location>
        <position position="131"/>
    </location>
</feature>
<comment type="caution">
    <text evidence="12">The sequence shown here is derived from an EMBL/GenBank/DDBJ whole genome shotgun (WGS) entry which is preliminary data.</text>
</comment>
<dbReference type="PANTHER" id="PTHR43090:SF2">
    <property type="entry name" value="1-(5-PHOSPHORIBOSYL)-5-[(5-PHOSPHORIBOSYLAMINO)METHYLIDENEAMINO] IMIDAZOLE-4-CARBOXAMIDE ISOMERASE"/>
    <property type="match status" value="1"/>
</dbReference>
<evidence type="ECO:0000256" key="8">
    <source>
        <dbReference type="ARBA" id="ARBA00023235"/>
    </source>
</evidence>
<comment type="catalytic activity">
    <reaction evidence="1 9 11">
        <text>1-(5-phospho-beta-D-ribosyl)-5-[(5-phospho-beta-D-ribosylamino)methylideneamino]imidazole-4-carboxamide = 5-[(5-phospho-1-deoxy-D-ribulos-1-ylimino)methylamino]-1-(5-phospho-beta-D-ribosyl)imidazole-4-carboxamide</text>
        <dbReference type="Rhea" id="RHEA:15469"/>
        <dbReference type="ChEBI" id="CHEBI:58435"/>
        <dbReference type="ChEBI" id="CHEBI:58525"/>
        <dbReference type="EC" id="5.3.1.16"/>
    </reaction>
</comment>
<dbReference type="InterPro" id="IPR006062">
    <property type="entry name" value="His_biosynth"/>
</dbReference>
<dbReference type="Pfam" id="PF00977">
    <property type="entry name" value="His_biosynth"/>
    <property type="match status" value="1"/>
</dbReference>
<comment type="pathway">
    <text evidence="3 9 11">Amino-acid biosynthesis; L-histidine biosynthesis; L-histidine from 5-phospho-alpha-D-ribose 1-diphosphate: step 4/9.</text>
</comment>
<dbReference type="GO" id="GO:0005737">
    <property type="term" value="C:cytoplasm"/>
    <property type="evidence" value="ECO:0007669"/>
    <property type="project" value="UniProtKB-SubCell"/>
</dbReference>
<evidence type="ECO:0000256" key="11">
    <source>
        <dbReference type="RuleBase" id="RU003658"/>
    </source>
</evidence>
<dbReference type="HAMAP" id="MF_01014">
    <property type="entry name" value="HisA"/>
    <property type="match status" value="1"/>
</dbReference>
<dbReference type="NCBIfam" id="TIGR00007">
    <property type="entry name" value="1-(5-phosphoribosyl)-5-[(5-phosphoribosylamino)methylideneamino]imidazole-4-carboxamide isomerase"/>
    <property type="match status" value="1"/>
</dbReference>
<dbReference type="Gene3D" id="3.20.20.70">
    <property type="entry name" value="Aldolase class I"/>
    <property type="match status" value="1"/>
</dbReference>
<name>A0A7C1X571_THERO</name>
<dbReference type="FunFam" id="3.20.20.70:FF:000009">
    <property type="entry name" value="1-(5-phosphoribosyl)-5-[(5-phosphoribosylamino)methylideneamino] imidazole-4-carboxamide isomerase"/>
    <property type="match status" value="1"/>
</dbReference>
<dbReference type="SUPFAM" id="SSF51366">
    <property type="entry name" value="Ribulose-phoshate binding barrel"/>
    <property type="match status" value="1"/>
</dbReference>
<dbReference type="GO" id="GO:0000162">
    <property type="term" value="P:L-tryptophan biosynthetic process"/>
    <property type="evidence" value="ECO:0007669"/>
    <property type="project" value="TreeGrafter"/>
</dbReference>
<gene>
    <name evidence="9 12" type="primary">hisA</name>
    <name evidence="12" type="ORF">ENP47_03580</name>
</gene>
<keyword evidence="7 9" id="KW-0368">Histidine biosynthesis</keyword>
<accession>A0A7C1X571</accession>
<evidence type="ECO:0000313" key="12">
    <source>
        <dbReference type="EMBL" id="HEF64674.1"/>
    </source>
</evidence>
<reference evidence="12" key="1">
    <citation type="journal article" date="2020" name="mSystems">
        <title>Genome- and Community-Level Interaction Insights into Carbon Utilization and Element Cycling Functions of Hydrothermarchaeota in Hydrothermal Sediment.</title>
        <authorList>
            <person name="Zhou Z."/>
            <person name="Liu Y."/>
            <person name="Xu W."/>
            <person name="Pan J."/>
            <person name="Luo Z.H."/>
            <person name="Li M."/>
        </authorList>
    </citation>
    <scope>NUCLEOTIDE SEQUENCE [LARGE SCALE GENOMIC DNA]</scope>
    <source>
        <strain evidence="12">SpSt-222</strain>
    </source>
</reference>
<dbReference type="GO" id="GO:0003949">
    <property type="term" value="F:1-(5-phosphoribosyl)-5-[(5-phosphoribosylamino)methylideneamino]imidazole-4-carboxamide isomerase activity"/>
    <property type="evidence" value="ECO:0007669"/>
    <property type="project" value="UniProtKB-UniRule"/>
</dbReference>
<keyword evidence="6 9" id="KW-0028">Amino-acid biosynthesis</keyword>
<evidence type="ECO:0000256" key="4">
    <source>
        <dbReference type="ARBA" id="ARBA00009667"/>
    </source>
</evidence>
<dbReference type="EC" id="5.3.1.16" evidence="9 11"/>
<evidence type="ECO:0000256" key="10">
    <source>
        <dbReference type="RuleBase" id="RU003657"/>
    </source>
</evidence>
<comment type="subcellular location">
    <subcellularLocation>
        <location evidence="2 9 11">Cytoplasm</location>
    </subcellularLocation>
</comment>
<evidence type="ECO:0000256" key="3">
    <source>
        <dbReference type="ARBA" id="ARBA00005133"/>
    </source>
</evidence>
<dbReference type="GO" id="GO:0000105">
    <property type="term" value="P:L-histidine biosynthetic process"/>
    <property type="evidence" value="ECO:0007669"/>
    <property type="project" value="UniProtKB-UniRule"/>
</dbReference>
<dbReference type="InterPro" id="IPR006063">
    <property type="entry name" value="HisA_bact_arch"/>
</dbReference>
<keyword evidence="5 9" id="KW-0963">Cytoplasm</keyword>
<dbReference type="EMBL" id="DSJL01000007">
    <property type="protein sequence ID" value="HEF64674.1"/>
    <property type="molecule type" value="Genomic_DNA"/>
</dbReference>
<dbReference type="InterPro" id="IPR011060">
    <property type="entry name" value="RibuloseP-bd_barrel"/>
</dbReference>
<evidence type="ECO:0000256" key="9">
    <source>
        <dbReference type="HAMAP-Rule" id="MF_01014"/>
    </source>
</evidence>
<dbReference type="InterPro" id="IPR023016">
    <property type="entry name" value="HisA/PriA"/>
</dbReference>
<dbReference type="InterPro" id="IPR044524">
    <property type="entry name" value="Isoase_HisA-like"/>
</dbReference>
<sequence length="244" mass="26191">MIVIPAIDLRGGRCVRLVQGDFSRETVYSDDPLRVARLWAECGARWLHVVDLDGARVGQPLQVGLVEQVVRAVPELLVQAGGGVRSLEAIERLLMTGVARVVIGTAAIEQPEFVAEAVRVFGADRIVVSVDSRDGWVATHGWETLQPVRAVDLVGRLVQFGVRRILATDVARDGTLTHPNLELMAQLANLGVAVIASGGVSSRADLEALAQVRGVEAVVVGRALYEGRLRCERPEDWIVAGGAV</sequence>
<evidence type="ECO:0000256" key="5">
    <source>
        <dbReference type="ARBA" id="ARBA00022490"/>
    </source>
</evidence>
<comment type="similarity">
    <text evidence="4 9 10">Belongs to the HisA/HisF family.</text>
</comment>